<evidence type="ECO:0000256" key="2">
    <source>
        <dbReference type="ARBA" id="ARBA00022448"/>
    </source>
</evidence>
<dbReference type="Gene3D" id="1.10.3720.10">
    <property type="entry name" value="MetI-like"/>
    <property type="match status" value="1"/>
</dbReference>
<reference evidence="9 10" key="1">
    <citation type="submission" date="2021-01" db="EMBL/GenBank/DDBJ databases">
        <title>Whole genome shotgun sequence of Catellatospora citrea NBRC 14495.</title>
        <authorList>
            <person name="Komaki H."/>
            <person name="Tamura T."/>
        </authorList>
    </citation>
    <scope>NUCLEOTIDE SEQUENCE [LARGE SCALE GENOMIC DNA]</scope>
    <source>
        <strain evidence="9 10">NBRC 14495</strain>
    </source>
</reference>
<dbReference type="Pfam" id="PF00528">
    <property type="entry name" value="BPD_transp_1"/>
    <property type="match status" value="1"/>
</dbReference>
<dbReference type="InterPro" id="IPR035906">
    <property type="entry name" value="MetI-like_sf"/>
</dbReference>
<feature type="transmembrane region" description="Helical" evidence="7">
    <location>
        <begin position="201"/>
        <end position="226"/>
    </location>
</feature>
<keyword evidence="2 7" id="KW-0813">Transport</keyword>
<gene>
    <name evidence="9" type="ORF">Cci01nite_06410</name>
</gene>
<dbReference type="AlphaFoldDB" id="A0A8J3NWU7"/>
<evidence type="ECO:0000259" key="8">
    <source>
        <dbReference type="PROSITE" id="PS50928"/>
    </source>
</evidence>
<dbReference type="Proteomes" id="UP000659904">
    <property type="component" value="Unassembled WGS sequence"/>
</dbReference>
<protein>
    <submittedName>
        <fullName evidence="9">Sugar ABC transporter permease</fullName>
    </submittedName>
</protein>
<keyword evidence="3" id="KW-1003">Cell membrane</keyword>
<feature type="transmembrane region" description="Helical" evidence="7">
    <location>
        <begin position="262"/>
        <end position="280"/>
    </location>
</feature>
<comment type="similarity">
    <text evidence="7">Belongs to the binding-protein-dependent transport system permease family.</text>
</comment>
<comment type="subcellular location">
    <subcellularLocation>
        <location evidence="1 7">Cell membrane</location>
        <topology evidence="1 7">Multi-pass membrane protein</topology>
    </subcellularLocation>
</comment>
<feature type="transmembrane region" description="Helical" evidence="7">
    <location>
        <begin position="90"/>
        <end position="111"/>
    </location>
</feature>
<evidence type="ECO:0000256" key="1">
    <source>
        <dbReference type="ARBA" id="ARBA00004651"/>
    </source>
</evidence>
<keyword evidence="5 7" id="KW-1133">Transmembrane helix</keyword>
<comment type="caution">
    <text evidence="9">The sequence shown here is derived from an EMBL/GenBank/DDBJ whole genome shotgun (WGS) entry which is preliminary data.</text>
</comment>
<accession>A0A8J3NWU7</accession>
<dbReference type="SUPFAM" id="SSF161098">
    <property type="entry name" value="MetI-like"/>
    <property type="match status" value="1"/>
</dbReference>
<evidence type="ECO:0000256" key="6">
    <source>
        <dbReference type="ARBA" id="ARBA00023136"/>
    </source>
</evidence>
<dbReference type="CDD" id="cd06261">
    <property type="entry name" value="TM_PBP2"/>
    <property type="match status" value="1"/>
</dbReference>
<evidence type="ECO:0000256" key="4">
    <source>
        <dbReference type="ARBA" id="ARBA00022692"/>
    </source>
</evidence>
<dbReference type="RefSeq" id="WP_120316358.1">
    <property type="nucleotide sequence ID" value="NZ_BONH01000001.1"/>
</dbReference>
<feature type="domain" description="ABC transmembrane type-1" evidence="8">
    <location>
        <begin position="86"/>
        <end position="280"/>
    </location>
</feature>
<dbReference type="GO" id="GO:0055085">
    <property type="term" value="P:transmembrane transport"/>
    <property type="evidence" value="ECO:0007669"/>
    <property type="project" value="InterPro"/>
</dbReference>
<keyword evidence="4 7" id="KW-0812">Transmembrane</keyword>
<proteinExistence type="inferred from homology"/>
<feature type="transmembrane region" description="Helical" evidence="7">
    <location>
        <begin position="21"/>
        <end position="46"/>
    </location>
</feature>
<feature type="transmembrane region" description="Helical" evidence="7">
    <location>
        <begin position="118"/>
        <end position="140"/>
    </location>
</feature>
<dbReference type="EMBL" id="BONH01000001">
    <property type="protein sequence ID" value="GIF95547.1"/>
    <property type="molecule type" value="Genomic_DNA"/>
</dbReference>
<organism evidence="9 10">
    <name type="scientific">Catellatospora citrea</name>
    <dbReference type="NCBI Taxonomy" id="53366"/>
    <lineage>
        <taxon>Bacteria</taxon>
        <taxon>Bacillati</taxon>
        <taxon>Actinomycetota</taxon>
        <taxon>Actinomycetes</taxon>
        <taxon>Micromonosporales</taxon>
        <taxon>Micromonosporaceae</taxon>
        <taxon>Catellatospora</taxon>
    </lineage>
</organism>
<sequence>MSATTRSLISEADLRRGHGRLIYRLVLGALGVAFVLAFLGPLYWMIIGAFKTPIELAQTPPTILPTSWHPQTYVDAWNRLEVGRYMINTAFYALGGWLIQLIVDVAAAYALSKLRPVLGNVVLGGMLASLMLPAAALLVPAYLTVAEVPIFGVNLLSTPWALWLPGAANAFNIYVLKRFFDQIPNDLLDSAGIDGAGRLRLLWHIILPLSRPVLAVVSIFAIIGSWKDFLWPLLVLQDPEGQTISVALSRLAETGRVTNNEMFAALAIASIPMVVLFMIFQRSILNGLSAGALKG</sequence>
<dbReference type="PANTHER" id="PTHR43744">
    <property type="entry name" value="ABC TRANSPORTER PERMEASE PROTEIN MG189-RELATED-RELATED"/>
    <property type="match status" value="1"/>
</dbReference>
<keyword evidence="6 7" id="KW-0472">Membrane</keyword>
<evidence type="ECO:0000256" key="7">
    <source>
        <dbReference type="RuleBase" id="RU363032"/>
    </source>
</evidence>
<keyword evidence="10" id="KW-1185">Reference proteome</keyword>
<feature type="transmembrane region" description="Helical" evidence="7">
    <location>
        <begin position="160"/>
        <end position="180"/>
    </location>
</feature>
<dbReference type="InterPro" id="IPR000515">
    <property type="entry name" value="MetI-like"/>
</dbReference>
<evidence type="ECO:0000313" key="9">
    <source>
        <dbReference type="EMBL" id="GIF95547.1"/>
    </source>
</evidence>
<dbReference type="GO" id="GO:0005886">
    <property type="term" value="C:plasma membrane"/>
    <property type="evidence" value="ECO:0007669"/>
    <property type="project" value="UniProtKB-SubCell"/>
</dbReference>
<dbReference type="PANTHER" id="PTHR43744:SF12">
    <property type="entry name" value="ABC TRANSPORTER PERMEASE PROTEIN MG189-RELATED"/>
    <property type="match status" value="1"/>
</dbReference>
<dbReference type="PROSITE" id="PS50928">
    <property type="entry name" value="ABC_TM1"/>
    <property type="match status" value="1"/>
</dbReference>
<evidence type="ECO:0000256" key="5">
    <source>
        <dbReference type="ARBA" id="ARBA00022989"/>
    </source>
</evidence>
<name>A0A8J3NWU7_9ACTN</name>
<evidence type="ECO:0000256" key="3">
    <source>
        <dbReference type="ARBA" id="ARBA00022475"/>
    </source>
</evidence>
<evidence type="ECO:0000313" key="10">
    <source>
        <dbReference type="Proteomes" id="UP000659904"/>
    </source>
</evidence>